<dbReference type="InterPro" id="IPR002347">
    <property type="entry name" value="SDR_fam"/>
</dbReference>
<dbReference type="InterPro" id="IPR052184">
    <property type="entry name" value="SDR_enzymes"/>
</dbReference>
<evidence type="ECO:0000256" key="1">
    <source>
        <dbReference type="RuleBase" id="RU000363"/>
    </source>
</evidence>
<gene>
    <name evidence="2" type="ORF">C6Y40_08045</name>
</gene>
<evidence type="ECO:0000313" key="3">
    <source>
        <dbReference type="Proteomes" id="UP000238949"/>
    </source>
</evidence>
<dbReference type="GO" id="GO:0016616">
    <property type="term" value="F:oxidoreductase activity, acting on the CH-OH group of donors, NAD or NADP as acceptor"/>
    <property type="evidence" value="ECO:0007669"/>
    <property type="project" value="TreeGrafter"/>
</dbReference>
<evidence type="ECO:0000313" key="2">
    <source>
        <dbReference type="EMBL" id="PRO74094.1"/>
    </source>
</evidence>
<reference evidence="3" key="1">
    <citation type="journal article" date="2020" name="Int. J. Syst. Evol. Microbiol.">
        <title>Alteromonas alba sp. nov., a marine bacterium isolated from the seawater of the West Pacific Ocean.</title>
        <authorList>
            <person name="Sun C."/>
            <person name="Wu Y.-H."/>
            <person name="Xamxidin M."/>
            <person name="Cheng H."/>
            <person name="Xu X.-W."/>
        </authorList>
    </citation>
    <scope>NUCLEOTIDE SEQUENCE [LARGE SCALE GENOMIC DNA]</scope>
    <source>
        <strain evidence="3">190</strain>
    </source>
</reference>
<accession>A0A2S9VCD5</accession>
<dbReference type="CDD" id="cd05325">
    <property type="entry name" value="carb_red_sniffer_like_SDR_c"/>
    <property type="match status" value="1"/>
</dbReference>
<dbReference type="PRINTS" id="PR00080">
    <property type="entry name" value="SDRFAMILY"/>
</dbReference>
<dbReference type="Pfam" id="PF00106">
    <property type="entry name" value="adh_short"/>
    <property type="match status" value="1"/>
</dbReference>
<dbReference type="EMBL" id="PVNP01000070">
    <property type="protein sequence ID" value="PRO74094.1"/>
    <property type="molecule type" value="Genomic_DNA"/>
</dbReference>
<keyword evidence="3" id="KW-1185">Reference proteome</keyword>
<dbReference type="Proteomes" id="UP000238949">
    <property type="component" value="Unassembled WGS sequence"/>
</dbReference>
<dbReference type="SUPFAM" id="SSF51735">
    <property type="entry name" value="NAD(P)-binding Rossmann-fold domains"/>
    <property type="match status" value="1"/>
</dbReference>
<dbReference type="PANTHER" id="PTHR45458">
    <property type="entry name" value="SHORT-CHAIN DEHYDROGENASE/REDUCTASE SDR"/>
    <property type="match status" value="1"/>
</dbReference>
<dbReference type="AlphaFoldDB" id="A0A2S9VCD5"/>
<organism evidence="2 3">
    <name type="scientific">Alteromonas alba</name>
    <dbReference type="NCBI Taxonomy" id="2079529"/>
    <lineage>
        <taxon>Bacteria</taxon>
        <taxon>Pseudomonadati</taxon>
        <taxon>Pseudomonadota</taxon>
        <taxon>Gammaproteobacteria</taxon>
        <taxon>Alteromonadales</taxon>
        <taxon>Alteromonadaceae</taxon>
        <taxon>Alteromonas/Salinimonas group</taxon>
        <taxon>Alteromonas</taxon>
    </lineage>
</organism>
<dbReference type="OrthoDB" id="5786478at2"/>
<name>A0A2S9VCD5_9ALTE</name>
<protein>
    <submittedName>
        <fullName evidence="2">Short-chain dehydrogenase</fullName>
    </submittedName>
</protein>
<sequence>MEKKVWRLILATILITGANRGIGLALVQAYLKRGDSVIGVCRNSSEALQRSGAEVIEQVDVSQQDGLDKLQNQLGGRTIDVLINNAGIMRKNSLDDLNFEQIREQFEVNAIGPLRVVATLKANLQKGSKVGLVTSRMGSIADNDSGGSYGYRMSKTALNAAGKSLAVDLNKQGVAVALLHPGWVNTEMVNFNGLIEPEEAAAGLLARMDELNVENSGGFWHSNGSQLPW</sequence>
<comment type="similarity">
    <text evidence="1">Belongs to the short-chain dehydrogenases/reductases (SDR) family.</text>
</comment>
<comment type="caution">
    <text evidence="2">The sequence shown here is derived from an EMBL/GenBank/DDBJ whole genome shotgun (WGS) entry which is preliminary data.</text>
</comment>
<proteinExistence type="inferred from homology"/>
<dbReference type="PRINTS" id="PR00081">
    <property type="entry name" value="GDHRDH"/>
</dbReference>
<dbReference type="InterPro" id="IPR036291">
    <property type="entry name" value="NAD(P)-bd_dom_sf"/>
</dbReference>
<dbReference type="Gene3D" id="3.40.50.720">
    <property type="entry name" value="NAD(P)-binding Rossmann-like Domain"/>
    <property type="match status" value="1"/>
</dbReference>
<dbReference type="PANTHER" id="PTHR45458:SF1">
    <property type="entry name" value="SHORT CHAIN DEHYDROGENASE"/>
    <property type="match status" value="1"/>
</dbReference>